<protein>
    <submittedName>
        <fullName evidence="1">Uncharacterized protein</fullName>
    </submittedName>
</protein>
<dbReference type="STRING" id="1423804.FD14_GL003145"/>
<dbReference type="EMBL" id="AYZM01000046">
    <property type="protein sequence ID" value="KRN26076.1"/>
    <property type="molecule type" value="Genomic_DNA"/>
</dbReference>
<gene>
    <name evidence="1" type="ORF">FD14_GL003145</name>
</gene>
<dbReference type="PATRIC" id="fig|1423804.4.peg.3379"/>
<accession>A0A0R2FMP8</accession>
<proteinExistence type="predicted"/>
<evidence type="ECO:0000313" key="2">
    <source>
        <dbReference type="Proteomes" id="UP000051442"/>
    </source>
</evidence>
<dbReference type="GO" id="GO:0003676">
    <property type="term" value="F:nucleic acid binding"/>
    <property type="evidence" value="ECO:0007669"/>
    <property type="project" value="InterPro"/>
</dbReference>
<dbReference type="Proteomes" id="UP000051442">
    <property type="component" value="Unassembled WGS sequence"/>
</dbReference>
<dbReference type="InterPro" id="IPR012337">
    <property type="entry name" value="RNaseH-like_sf"/>
</dbReference>
<comment type="caution">
    <text evidence="1">The sequence shown here is derived from an EMBL/GenBank/DDBJ whole genome shotgun (WGS) entry which is preliminary data.</text>
</comment>
<keyword evidence="2" id="KW-1185">Reference proteome</keyword>
<name>A0A0R2FMP8_9LACO</name>
<organism evidence="1 2">
    <name type="scientific">Secundilactobacillus similis DSM 23365 = JCM 2765</name>
    <dbReference type="NCBI Taxonomy" id="1423804"/>
    <lineage>
        <taxon>Bacteria</taxon>
        <taxon>Bacillati</taxon>
        <taxon>Bacillota</taxon>
        <taxon>Bacilli</taxon>
        <taxon>Lactobacillales</taxon>
        <taxon>Lactobacillaceae</taxon>
        <taxon>Secundilactobacillus</taxon>
    </lineage>
</organism>
<dbReference type="InterPro" id="IPR036397">
    <property type="entry name" value="RNaseH_sf"/>
</dbReference>
<sequence>MCKNASERSGKERMQIALIERQTPNDGRYLYLVGWPVLKLTDRQLTVMAKVTNLVVGITCNAREQVQIAFSETKPLILGTGKINRIGHKPAELTDVDWLMELGYPSLPKIDQPMPAQLIMTCQQLTEIPARYIVVDCEFGSYYRTQQAGSDQLLQQVTVDGVNQSIFQISALGFADGHRTTTYLNRFLDNPHFSAAQTLIGLQKTGLSLAEYRREAAIIDVLRAVIEVVLQPGLPLVFWNQANDLKYLINLFTVHYDAFNAAEQAVLKQPLQVFDGSQYMSDVINRSNVGRQNNHYDLPLSGVAGLLNVINSTPHDALWDALTTHEVIRRLRDVRGKKVLRLTEPQPLITESSRQVAEPANAQPHQPVHRIDQQQVLELRAMGRTYRQIAVACNISVSTAWQIVKASQ</sequence>
<dbReference type="AlphaFoldDB" id="A0A0R2FMP8"/>
<evidence type="ECO:0000313" key="1">
    <source>
        <dbReference type="EMBL" id="KRN26076.1"/>
    </source>
</evidence>
<reference evidence="1 2" key="1">
    <citation type="journal article" date="2015" name="Genome Announc.">
        <title>Expanding the biotechnology potential of lactobacilli through comparative genomics of 213 strains and associated genera.</title>
        <authorList>
            <person name="Sun Z."/>
            <person name="Harris H.M."/>
            <person name="McCann A."/>
            <person name="Guo C."/>
            <person name="Argimon S."/>
            <person name="Zhang W."/>
            <person name="Yang X."/>
            <person name="Jeffery I.B."/>
            <person name="Cooney J.C."/>
            <person name="Kagawa T.F."/>
            <person name="Liu W."/>
            <person name="Song Y."/>
            <person name="Salvetti E."/>
            <person name="Wrobel A."/>
            <person name="Rasinkangas P."/>
            <person name="Parkhill J."/>
            <person name="Rea M.C."/>
            <person name="O'Sullivan O."/>
            <person name="Ritari J."/>
            <person name="Douillard F.P."/>
            <person name="Paul Ross R."/>
            <person name="Yang R."/>
            <person name="Briner A.E."/>
            <person name="Felis G.E."/>
            <person name="de Vos W.M."/>
            <person name="Barrangou R."/>
            <person name="Klaenhammer T.R."/>
            <person name="Caufield P.W."/>
            <person name="Cui Y."/>
            <person name="Zhang H."/>
            <person name="O'Toole P.W."/>
        </authorList>
    </citation>
    <scope>NUCLEOTIDE SEQUENCE [LARGE SCALE GENOMIC DNA]</scope>
    <source>
        <strain evidence="1 2">DSM 23365</strain>
    </source>
</reference>
<dbReference type="SUPFAM" id="SSF53098">
    <property type="entry name" value="Ribonuclease H-like"/>
    <property type="match status" value="1"/>
</dbReference>
<dbReference type="Gene3D" id="3.30.420.10">
    <property type="entry name" value="Ribonuclease H-like superfamily/Ribonuclease H"/>
    <property type="match status" value="1"/>
</dbReference>